<evidence type="ECO:0000256" key="1">
    <source>
        <dbReference type="ARBA" id="ARBA00022723"/>
    </source>
</evidence>
<keyword evidence="1" id="KW-0479">Metal-binding</keyword>
<dbReference type="PANTHER" id="PTHR28082:SF1">
    <property type="entry name" value="HELPER OF TIM PROTEIN 13"/>
    <property type="match status" value="1"/>
</dbReference>
<keyword evidence="6" id="KW-1185">Reference proteome</keyword>
<dbReference type="InterPro" id="IPR008913">
    <property type="entry name" value="Znf_CHY"/>
</dbReference>
<organism evidence="5 6">
    <name type="scientific">Pontibacillus salipaludis</name>
    <dbReference type="NCBI Taxonomy" id="1697394"/>
    <lineage>
        <taxon>Bacteria</taxon>
        <taxon>Bacillati</taxon>
        <taxon>Bacillota</taxon>
        <taxon>Bacilli</taxon>
        <taxon>Bacillales</taxon>
        <taxon>Bacillaceae</taxon>
        <taxon>Pontibacillus</taxon>
    </lineage>
</organism>
<dbReference type="InterPro" id="IPR052604">
    <property type="entry name" value="Mito_Tim_assembly_helper"/>
</dbReference>
<name>A0ABQ1QCB5_9BACI</name>
<dbReference type="Pfam" id="PF05495">
    <property type="entry name" value="zf-CHY"/>
    <property type="match status" value="1"/>
</dbReference>
<feature type="domain" description="CHY-type" evidence="4">
    <location>
        <begin position="11"/>
        <end position="92"/>
    </location>
</feature>
<reference evidence="6" key="1">
    <citation type="journal article" date="2019" name="Int. J. Syst. Evol. Microbiol.">
        <title>The Global Catalogue of Microorganisms (GCM) 10K type strain sequencing project: providing services to taxonomists for standard genome sequencing and annotation.</title>
        <authorList>
            <consortium name="The Broad Institute Genomics Platform"/>
            <consortium name="The Broad Institute Genome Sequencing Center for Infectious Disease"/>
            <person name="Wu L."/>
            <person name="Ma J."/>
        </authorList>
    </citation>
    <scope>NUCLEOTIDE SEQUENCE [LARGE SCALE GENOMIC DNA]</scope>
    <source>
        <strain evidence="6">CGMCC 1.15353</strain>
    </source>
</reference>
<evidence type="ECO:0000313" key="6">
    <source>
        <dbReference type="Proteomes" id="UP000642571"/>
    </source>
</evidence>
<accession>A0ABQ1QCB5</accession>
<evidence type="ECO:0000256" key="2">
    <source>
        <dbReference type="ARBA" id="ARBA00022771"/>
    </source>
</evidence>
<proteinExistence type="predicted"/>
<dbReference type="Proteomes" id="UP000642571">
    <property type="component" value="Unassembled WGS sequence"/>
</dbReference>
<sequence>MSVPPTIFGQIIDEETRCVHYHTIKDVIAIKFYCCHTYYPCYKCHEEACEHPIRRWPKKKFQEAAILCGHCQSQFSINTYLKAPFTCPNCNHAWNEGCALHYHIYFEA</sequence>
<evidence type="ECO:0000256" key="3">
    <source>
        <dbReference type="ARBA" id="ARBA00022833"/>
    </source>
</evidence>
<dbReference type="InterPro" id="IPR037274">
    <property type="entry name" value="Znf_CHY_sf"/>
</dbReference>
<evidence type="ECO:0000259" key="4">
    <source>
        <dbReference type="PROSITE" id="PS51266"/>
    </source>
</evidence>
<dbReference type="SUPFAM" id="SSF161219">
    <property type="entry name" value="CHY zinc finger-like"/>
    <property type="match status" value="1"/>
</dbReference>
<comment type="caution">
    <text evidence="5">The sequence shown here is derived from an EMBL/GenBank/DDBJ whole genome shotgun (WGS) entry which is preliminary data.</text>
</comment>
<dbReference type="PANTHER" id="PTHR28082">
    <property type="entry name" value="ZINC FINGER PROTEIN"/>
    <property type="match status" value="1"/>
</dbReference>
<dbReference type="InterPro" id="IPR016694">
    <property type="entry name" value="UCP017292"/>
</dbReference>
<keyword evidence="2" id="KW-0863">Zinc-finger</keyword>
<dbReference type="EMBL" id="BMIN01000016">
    <property type="protein sequence ID" value="GGD21874.1"/>
    <property type="molecule type" value="Genomic_DNA"/>
</dbReference>
<gene>
    <name evidence="5" type="ORF">GCM10011389_31950</name>
</gene>
<dbReference type="RefSeq" id="WP_188655387.1">
    <property type="nucleotide sequence ID" value="NZ_BMIN01000016.1"/>
</dbReference>
<dbReference type="PROSITE" id="PS51266">
    <property type="entry name" value="ZF_CHY"/>
    <property type="match status" value="1"/>
</dbReference>
<keyword evidence="3" id="KW-0862">Zinc</keyword>
<protein>
    <recommendedName>
        <fullName evidence="4">CHY-type domain-containing protein</fullName>
    </recommendedName>
</protein>
<dbReference type="PIRSF" id="PIRSF017292">
    <property type="entry name" value="UCP017292_Znf_CHY"/>
    <property type="match status" value="1"/>
</dbReference>
<evidence type="ECO:0000313" key="5">
    <source>
        <dbReference type="EMBL" id="GGD21874.1"/>
    </source>
</evidence>